<accession>A0ABQ6MJW5</accession>
<protein>
    <recommendedName>
        <fullName evidence="3">Guanylate cyclase domain-containing protein</fullName>
    </recommendedName>
</protein>
<reference evidence="4 5" key="1">
    <citation type="journal article" date="2023" name="Commun. Biol.">
        <title>Genome analysis of Parmales, the sister group of diatoms, reveals the evolutionary specialization of diatoms from phago-mixotrophs to photoautotrophs.</title>
        <authorList>
            <person name="Ban H."/>
            <person name="Sato S."/>
            <person name="Yoshikawa S."/>
            <person name="Yamada K."/>
            <person name="Nakamura Y."/>
            <person name="Ichinomiya M."/>
            <person name="Sato N."/>
            <person name="Blanc-Mathieu R."/>
            <person name="Endo H."/>
            <person name="Kuwata A."/>
            <person name="Ogata H."/>
        </authorList>
    </citation>
    <scope>NUCLEOTIDE SEQUENCE [LARGE SCALE GENOMIC DNA]</scope>
</reference>
<keyword evidence="5" id="KW-1185">Reference proteome</keyword>
<dbReference type="Gene3D" id="3.30.70.1230">
    <property type="entry name" value="Nucleotide cyclase"/>
    <property type="match status" value="1"/>
</dbReference>
<dbReference type="Pfam" id="PF00211">
    <property type="entry name" value="Guanylate_cyc"/>
    <property type="match status" value="1"/>
</dbReference>
<name>A0ABQ6MJW5_9STRA</name>
<comment type="caution">
    <text evidence="4">The sequence shown here is derived from an EMBL/GenBank/DDBJ whole genome shotgun (WGS) entry which is preliminary data.</text>
</comment>
<keyword evidence="1" id="KW-0547">Nucleotide-binding</keyword>
<dbReference type="SUPFAM" id="SSF55073">
    <property type="entry name" value="Nucleotide cyclase"/>
    <property type="match status" value="1"/>
</dbReference>
<evidence type="ECO:0000259" key="3">
    <source>
        <dbReference type="PROSITE" id="PS50125"/>
    </source>
</evidence>
<dbReference type="InterPro" id="IPR029787">
    <property type="entry name" value="Nucleotide_cyclase"/>
</dbReference>
<feature type="domain" description="Guanylate cyclase" evidence="3">
    <location>
        <begin position="119"/>
        <end position="169"/>
    </location>
</feature>
<organism evidence="4 5">
    <name type="scientific">Tetraparma gracilis</name>
    <dbReference type="NCBI Taxonomy" id="2962635"/>
    <lineage>
        <taxon>Eukaryota</taxon>
        <taxon>Sar</taxon>
        <taxon>Stramenopiles</taxon>
        <taxon>Ochrophyta</taxon>
        <taxon>Bolidophyceae</taxon>
        <taxon>Parmales</taxon>
        <taxon>Triparmaceae</taxon>
        <taxon>Tetraparma</taxon>
    </lineage>
</organism>
<dbReference type="Proteomes" id="UP001165060">
    <property type="component" value="Unassembled WGS sequence"/>
</dbReference>
<dbReference type="EMBL" id="BRYB01002890">
    <property type="protein sequence ID" value="GMI27187.1"/>
    <property type="molecule type" value="Genomic_DNA"/>
</dbReference>
<sequence length="893" mass="97285">MPEHLKYLEKSLEAKTVQSLAMLSSKWTRTKSLEQRLEHGLAKHSTCTTVFVHPMSPAFFDPDPHVVHDKLQATFMVLHSQTKRFAGYMRQFVLDDKGLVCIMAWEGAEKSHVYACQASLSIRESLNAIGVDVLIGNATGKVYCGPVGCAARSEYCFVGDSVNLAARLMFKADNNEILADHETNNKARSGVGMRKKAMIRVKGKETYVMTYAVESVRAAMDIRHGVGADAANISLDDPEDLFSHAGARLTVSFLDEIMTLAAGSIESAKPHVPHVMSELSGLMNIAQPPPVPSTRRHSNIMMSLSAKAFPSSPIASERRLSVRNDAVTTDDSKASLGAVVVLNLASEEAFKHATSFPPPPGNLRYILQEHGGDIISSTATQERPGGGSATYRIVALFTSKNGESLVCSRDSPAPRAPQLLIEDATRCILSIADATSSLTSCGVSVGEVESFLAGPLWVHTGAPISLAQTAAISASQQSHAICFCPSTADLLASLPLLKFSEESKLCVPSFPSTSEISDFLTSTDSAFSQRLYIVLWRKRIAETKVMVQTLLSHLPILDNRHVTENETGFDEPMIFKTPTYSIIIQLTPLKNYNKLPPPSKVTELRVAIDAVSKHLETFGGCLLHHHLAPPSKENDRDAPPTILTAIIANTRLDVACYVASSMRTNASTYYVSASALLTSCVYSLKFDSASSHTFSPPLPPFSEKELNSDECLCHSSCLSMPLSMFSSPLINLLPPRITVGEENDDDVGDHHEQDGHHALNRRSSWLVIVNGINEATKAEQERNKVVGRQAERRHVINAVPLFLLGMSRQMLLLEGTAGNGKSTITAEMLKIVSSLREVTVVKTAASPNHSASLFYLWRPVFARLLDAARLNGNDIANFIDKTHPNLTEHIDLL</sequence>
<keyword evidence="2" id="KW-0067">ATP-binding</keyword>
<evidence type="ECO:0000313" key="5">
    <source>
        <dbReference type="Proteomes" id="UP001165060"/>
    </source>
</evidence>
<dbReference type="InterPro" id="IPR001054">
    <property type="entry name" value="A/G_cyclase"/>
</dbReference>
<dbReference type="PANTHER" id="PTHR16305">
    <property type="entry name" value="TESTICULAR SOLUBLE ADENYLYL CYCLASE"/>
    <property type="match status" value="1"/>
</dbReference>
<gene>
    <name evidence="4" type="ORF">TeGR_g12002</name>
</gene>
<dbReference type="PROSITE" id="PS50125">
    <property type="entry name" value="GUANYLATE_CYCLASE_2"/>
    <property type="match status" value="1"/>
</dbReference>
<evidence type="ECO:0000313" key="4">
    <source>
        <dbReference type="EMBL" id="GMI27187.1"/>
    </source>
</evidence>
<evidence type="ECO:0000256" key="1">
    <source>
        <dbReference type="ARBA" id="ARBA00022741"/>
    </source>
</evidence>
<proteinExistence type="predicted"/>
<dbReference type="CDD" id="cd07302">
    <property type="entry name" value="CHD"/>
    <property type="match status" value="1"/>
</dbReference>
<evidence type="ECO:0000256" key="2">
    <source>
        <dbReference type="ARBA" id="ARBA00022840"/>
    </source>
</evidence>
<dbReference type="PANTHER" id="PTHR16305:SF28">
    <property type="entry name" value="GUANYLATE CYCLASE DOMAIN-CONTAINING PROTEIN"/>
    <property type="match status" value="1"/>
</dbReference>